<dbReference type="Proteomes" id="UP000190135">
    <property type="component" value="Unassembled WGS sequence"/>
</dbReference>
<reference evidence="2 3" key="1">
    <citation type="submission" date="2017-02" db="EMBL/GenBank/DDBJ databases">
        <authorList>
            <person name="Peterson S.W."/>
        </authorList>
    </citation>
    <scope>NUCLEOTIDE SEQUENCE [LARGE SCALE GENOMIC DNA]</scope>
    <source>
        <strain evidence="2 3">USBA 369</strain>
    </source>
</reference>
<dbReference type="STRING" id="1365950.SAMN05428963_11180"/>
<evidence type="ECO:0000259" key="1">
    <source>
        <dbReference type="Pfam" id="PF03354"/>
    </source>
</evidence>
<keyword evidence="3" id="KW-1185">Reference proteome</keyword>
<gene>
    <name evidence="2" type="ORF">SAMN05428963_11180</name>
</gene>
<dbReference type="Gene3D" id="3.40.50.300">
    <property type="entry name" value="P-loop containing nucleotide triphosphate hydrolases"/>
    <property type="match status" value="1"/>
</dbReference>
<dbReference type="InterPro" id="IPR005021">
    <property type="entry name" value="Terminase_largesu-like"/>
</dbReference>
<accession>A0A1T4SJT9</accession>
<dbReference type="PANTHER" id="PTHR41287">
    <property type="match status" value="1"/>
</dbReference>
<dbReference type="Pfam" id="PF03354">
    <property type="entry name" value="TerL_ATPase"/>
    <property type="match status" value="1"/>
</dbReference>
<dbReference type="OrthoDB" id="9760250at2"/>
<name>A0A1T4SJT9_9HYPH</name>
<sequence>MTPATRAIRFIEGLEVPTGALSGKPLKLAPYQKQFLRGALAKGISIGVLSVARGGGKSALTAGVALGHLLGEIDPQPRRECLVAARTRDQGRIVWDYVTGLARTLPEDVQKRLTFRRAPRLEIEYESDDGPHLIRVLAADGKNALGTSPSLVICDERGNWDRDKGDALEHALSSGCGKRGGRMLLISTSAPDDSHPFSRWLDDDQPGVYRQEHKADDGCAPDDVEQIRKANPGAAYGVGASIEWLTAQARRAVDRGGSALTSWRLYNLNQRVAGEDRDVVLTTDQWLACEASELPPRAGPVVVGIDLGGSASMTAASYYWFESGRLEAIGWFPSHPSLLNRGQVDGVKDRYVQMRGRGELFTLGAQTVPVAEWLVEAMRHVEGEQIAALVMDRYKQAELGEAIDKAGIRAPIVWRGMGWKDGSEDIERFRRACFDRLVKTTPSLLLRSAFSEAVVLIDPASNAKLAKGRSLGRIDAAASTILAVAEGARRTARPVRTKRAPVWA</sequence>
<dbReference type="RefSeq" id="WP_078709355.1">
    <property type="nucleotide sequence ID" value="NZ_FUXL01000011.1"/>
</dbReference>
<proteinExistence type="predicted"/>
<evidence type="ECO:0000313" key="2">
    <source>
        <dbReference type="EMBL" id="SKA28435.1"/>
    </source>
</evidence>
<dbReference type="PANTHER" id="PTHR41287:SF1">
    <property type="entry name" value="PROTEIN YMFN"/>
    <property type="match status" value="1"/>
</dbReference>
<evidence type="ECO:0000313" key="3">
    <source>
        <dbReference type="Proteomes" id="UP000190135"/>
    </source>
</evidence>
<dbReference type="InterPro" id="IPR046461">
    <property type="entry name" value="TerL_ATPase"/>
</dbReference>
<protein>
    <submittedName>
        <fullName evidence="2">Phage terminase-like protein, large subunit, contains N-terminal HTH domain</fullName>
    </submittedName>
</protein>
<feature type="domain" description="Terminase large subunit-like ATPase" evidence="1">
    <location>
        <begin position="41"/>
        <end position="164"/>
    </location>
</feature>
<organism evidence="2 3">
    <name type="scientific">Consotaella salsifontis</name>
    <dbReference type="NCBI Taxonomy" id="1365950"/>
    <lineage>
        <taxon>Bacteria</taxon>
        <taxon>Pseudomonadati</taxon>
        <taxon>Pseudomonadota</taxon>
        <taxon>Alphaproteobacteria</taxon>
        <taxon>Hyphomicrobiales</taxon>
        <taxon>Aurantimonadaceae</taxon>
        <taxon>Consotaella</taxon>
    </lineage>
</organism>
<dbReference type="EMBL" id="FUXL01000011">
    <property type="protein sequence ID" value="SKA28435.1"/>
    <property type="molecule type" value="Genomic_DNA"/>
</dbReference>
<dbReference type="InterPro" id="IPR027417">
    <property type="entry name" value="P-loop_NTPase"/>
</dbReference>
<dbReference type="AlphaFoldDB" id="A0A1T4SJT9"/>